<evidence type="ECO:0000313" key="2">
    <source>
        <dbReference type="Proteomes" id="UP000605392"/>
    </source>
</evidence>
<comment type="caution">
    <text evidence="1">The sequence shown here is derived from an EMBL/GenBank/DDBJ whole genome shotgun (WGS) entry which is preliminary data.</text>
</comment>
<keyword evidence="1" id="KW-0547">Nucleotide-binding</keyword>
<name>A0ACB5PR20_9BACT</name>
<keyword evidence="1" id="KW-0067">ATP-binding</keyword>
<reference evidence="1 2" key="1">
    <citation type="journal article" date="2019" name="Int. J. Syst. Evol. Microbiol.">
        <title>The Global Catalogue of Microorganisms (GCM) 10K type strain sequencing project: providing services to taxonomists for standard genome sequencing and annotation.</title>
        <authorList>
            <consortium name="The Broad Institute Genomics Platform"/>
            <consortium name="The Broad Institute Genome Sequencing Center for Infectious Disease"/>
            <person name="Wu L."/>
            <person name="Ma J."/>
        </authorList>
    </citation>
    <scope>NUCLEOTIDE SEQUENCE [LARGE SCALE GENOMIC DNA]</scope>
    <source>
        <strain evidence="1 2">CGMCC 1.12720</strain>
    </source>
</reference>
<accession>A0ACB5PR20</accession>
<keyword evidence="2" id="KW-1185">Reference proteome</keyword>
<evidence type="ECO:0000313" key="1">
    <source>
        <dbReference type="EMBL" id="GGF63979.1"/>
    </source>
</evidence>
<dbReference type="EMBL" id="BMFN01000002">
    <property type="protein sequence ID" value="GGF63979.1"/>
    <property type="molecule type" value="Genomic_DNA"/>
</dbReference>
<sequence>MDKDNPEQVLSGFLGGKTLPLFLRQRAGLLERMALDYHTLLNPSQAAAVLQTEGPCMIIAGAGSGKTRVLTYRIAHLLEKGVDPFNILALTFTNKAAKEMRARIEKVVGPEAKNVWMGTFHSIFARILRSEAEKIGFPRHFTIYDTQDSKTLVSQIVKELDLDDKLYKPSMVLGRISSAKNKLISVQQYLNDPVIRQDDEAALRPKIGVIYQQYQSRCFKAGAMDFDDLLFNTNVLFKDHPEALNKYQNIFRYVMVDEYQDTNYSQYLITRKLAAKERNICVVGDDAQSIYAFRGADITNILNFEKDYPELEVFKLEQNYRSTKNIVKAANSVIKNNKAQLRKDVFSENEEGTLIEVLKAASDNEEGKLIANSIFEDKMNLHLSYDHFAILYRTNAQSRAMEEALRKLNIKYKIVGGLSFYQRKEIKDLVAYLRLTVNPNDEQALRRVINYPKRGIGDTTVSKLINTAEETNHTLWEVVANATSFLGARLSGAITQFAEQIKSYAVIAGKEDAFEAAKFIAKNSGMIEELYADKSIEGLSRYENIQELLNGIKAYTEDPERDDKSLASFLQDIALVTDADTKDAQQDGEAVTLMTIHSAKGLEFRNVYIVGLEENLFPSQMMITSRADLEEERRLFYVAITRAEKKLTLSYATSRYQWGNLRSCEKSRFLDEIDPQFVDFKFSSGPGSGESPFGHVLERRSNLIPPAPRKTVASSYKPSADFQPSDTSNLATGQRVEHPKFGFGTVSKLETQAGSTKAIIQFEEVGEKTLLLSFAKLRVLS</sequence>
<dbReference type="Proteomes" id="UP000605392">
    <property type="component" value="Unassembled WGS sequence"/>
</dbReference>
<keyword evidence="1" id="KW-0378">Hydrolase</keyword>
<protein>
    <submittedName>
        <fullName evidence="1">DNA helicase</fullName>
    </submittedName>
</protein>
<keyword evidence="1" id="KW-0347">Helicase</keyword>
<gene>
    <name evidence="1" type="primary">uvrD</name>
    <name evidence="1" type="ORF">GCM10011375_18580</name>
</gene>
<proteinExistence type="predicted"/>
<organism evidence="1 2">
    <name type="scientific">Hymenobacter qilianensis</name>
    <dbReference type="NCBI Taxonomy" id="1385715"/>
    <lineage>
        <taxon>Bacteria</taxon>
        <taxon>Pseudomonadati</taxon>
        <taxon>Bacteroidota</taxon>
        <taxon>Cytophagia</taxon>
        <taxon>Cytophagales</taxon>
        <taxon>Hymenobacteraceae</taxon>
        <taxon>Hymenobacter</taxon>
    </lineage>
</organism>